<keyword evidence="7" id="KW-1133">Transmembrane helix</keyword>
<dbReference type="InterPro" id="IPR029044">
    <property type="entry name" value="Nucleotide-diphossugar_trans"/>
</dbReference>
<dbReference type="STRING" id="4615.A0A199VZW6"/>
<accession>A0A199VZW6</accession>
<keyword evidence="9" id="KW-0472">Membrane</keyword>
<comment type="subcellular location">
    <subcellularLocation>
        <location evidence="1 13">Golgi apparatus membrane</location>
        <topology evidence="1 13">Single-pass type II membrane protein</topology>
    </subcellularLocation>
</comment>
<keyword evidence="11 13" id="KW-0961">Cell wall biogenesis/degradation</keyword>
<dbReference type="GO" id="GO:0000139">
    <property type="term" value="C:Golgi membrane"/>
    <property type="evidence" value="ECO:0007669"/>
    <property type="project" value="UniProtKB-SubCell"/>
</dbReference>
<evidence type="ECO:0000256" key="14">
    <source>
        <dbReference type="SAM" id="MobiDB-lite"/>
    </source>
</evidence>
<gene>
    <name evidence="15" type="ORF">ACMD2_05755</name>
</gene>
<dbReference type="GO" id="GO:0010417">
    <property type="term" value="P:glucuronoxylan biosynthetic process"/>
    <property type="evidence" value="ECO:0007669"/>
    <property type="project" value="TreeGrafter"/>
</dbReference>
<dbReference type="PANTHER" id="PTHR10896:SF59">
    <property type="entry name" value="BETA-1,4-XYLOSYLTRANSFERASE IRX9"/>
    <property type="match status" value="1"/>
</dbReference>
<evidence type="ECO:0000256" key="6">
    <source>
        <dbReference type="ARBA" id="ARBA00022968"/>
    </source>
</evidence>
<dbReference type="AlphaFoldDB" id="A0A199VZW6"/>
<comment type="function">
    <text evidence="13">Involved in the synthesis of glucuronoxylan hemicellulose in secondary cell walls.</text>
</comment>
<name>A0A199VZW6_ANACO</name>
<evidence type="ECO:0000256" key="9">
    <source>
        <dbReference type="ARBA" id="ARBA00023136"/>
    </source>
</evidence>
<dbReference type="GO" id="GO:0009834">
    <property type="term" value="P:plant-type secondary cell wall biogenesis"/>
    <property type="evidence" value="ECO:0007669"/>
    <property type="project" value="TreeGrafter"/>
</dbReference>
<keyword evidence="10" id="KW-0325">Glycoprotein</keyword>
<evidence type="ECO:0000256" key="10">
    <source>
        <dbReference type="ARBA" id="ARBA00023180"/>
    </source>
</evidence>
<reference evidence="15 16" key="1">
    <citation type="journal article" date="2016" name="DNA Res.">
        <title>The draft genome of MD-2 pineapple using hybrid error correction of long reads.</title>
        <authorList>
            <person name="Redwan R.M."/>
            <person name="Saidin A."/>
            <person name="Kumar S.V."/>
        </authorList>
    </citation>
    <scope>NUCLEOTIDE SEQUENCE [LARGE SCALE GENOMIC DNA]</scope>
    <source>
        <strain evidence="16">cv. MD2</strain>
        <tissue evidence="15">Leaf</tissue>
    </source>
</reference>
<proteinExistence type="inferred from homology"/>
<keyword evidence="8 13" id="KW-0333">Golgi apparatus</keyword>
<evidence type="ECO:0000313" key="15">
    <source>
        <dbReference type="EMBL" id="OAY82210.1"/>
    </source>
</evidence>
<evidence type="ECO:0000256" key="4">
    <source>
        <dbReference type="ARBA" id="ARBA00022679"/>
    </source>
</evidence>
<evidence type="ECO:0000256" key="11">
    <source>
        <dbReference type="ARBA" id="ARBA00023316"/>
    </source>
</evidence>
<dbReference type="FunFam" id="3.90.550.10:FF:000084">
    <property type="entry name" value="Glycosyltransferases"/>
    <property type="match status" value="1"/>
</dbReference>
<keyword evidence="5" id="KW-0812">Transmembrane</keyword>
<dbReference type="PANTHER" id="PTHR10896">
    <property type="entry name" value="GALACTOSYLGALACTOSYLXYLOSYLPROTEIN 3-BETA-GLUCURONOSYLTRANSFERASE BETA-1,3-GLUCURONYLTRANSFERASE"/>
    <property type="match status" value="1"/>
</dbReference>
<dbReference type="Pfam" id="PF03360">
    <property type="entry name" value="Glyco_transf_43"/>
    <property type="match status" value="1"/>
</dbReference>
<dbReference type="GO" id="GO:0015018">
    <property type="term" value="F:galactosylgalactosylxylosylprotein 3-beta-glucuronosyltransferase activity"/>
    <property type="evidence" value="ECO:0007669"/>
    <property type="project" value="InterPro"/>
</dbReference>
<dbReference type="EC" id="2.4.-.-" evidence="13"/>
<dbReference type="SUPFAM" id="SSF53448">
    <property type="entry name" value="Nucleotide-diphospho-sugar transferases"/>
    <property type="match status" value="1"/>
</dbReference>
<dbReference type="GO" id="GO:0042285">
    <property type="term" value="F:xylosyltransferase activity"/>
    <property type="evidence" value="ECO:0007669"/>
    <property type="project" value="TreeGrafter"/>
</dbReference>
<evidence type="ECO:0000256" key="7">
    <source>
        <dbReference type="ARBA" id="ARBA00022989"/>
    </source>
</evidence>
<evidence type="ECO:0000256" key="13">
    <source>
        <dbReference type="RuleBase" id="RU363127"/>
    </source>
</evidence>
<evidence type="ECO:0000256" key="1">
    <source>
        <dbReference type="ARBA" id="ARBA00004323"/>
    </source>
</evidence>
<evidence type="ECO:0000256" key="12">
    <source>
        <dbReference type="PIRSR" id="PIRSR605027-4"/>
    </source>
</evidence>
<dbReference type="InterPro" id="IPR005027">
    <property type="entry name" value="Glyco_trans_43"/>
</dbReference>
<evidence type="ECO:0000256" key="5">
    <source>
        <dbReference type="ARBA" id="ARBA00022692"/>
    </source>
</evidence>
<keyword evidence="3" id="KW-0328">Glycosyltransferase</keyword>
<keyword evidence="4 13" id="KW-0808">Transferase</keyword>
<dbReference type="GO" id="GO:0071555">
    <property type="term" value="P:cell wall organization"/>
    <property type="evidence" value="ECO:0007669"/>
    <property type="project" value="UniProtKB-KW"/>
</dbReference>
<dbReference type="Gene3D" id="3.90.550.10">
    <property type="entry name" value="Spore Coat Polysaccharide Biosynthesis Protein SpsA, Chain A"/>
    <property type="match status" value="1"/>
</dbReference>
<dbReference type="EMBL" id="LSRQ01000532">
    <property type="protein sequence ID" value="OAY82210.1"/>
    <property type="molecule type" value="Genomic_DNA"/>
</dbReference>
<feature type="region of interest" description="Disordered" evidence="14">
    <location>
        <begin position="272"/>
        <end position="297"/>
    </location>
</feature>
<dbReference type="Proteomes" id="UP000092600">
    <property type="component" value="Unassembled WGS sequence"/>
</dbReference>
<evidence type="ECO:0000256" key="2">
    <source>
        <dbReference type="ARBA" id="ARBA00007706"/>
    </source>
</evidence>
<keyword evidence="6 13" id="KW-0735">Signal-anchor</keyword>
<feature type="compositionally biased region" description="Low complexity" evidence="14">
    <location>
        <begin position="281"/>
        <end position="297"/>
    </location>
</feature>
<evidence type="ECO:0000256" key="3">
    <source>
        <dbReference type="ARBA" id="ARBA00022676"/>
    </source>
</evidence>
<evidence type="ECO:0000313" key="16">
    <source>
        <dbReference type="Proteomes" id="UP000092600"/>
    </source>
</evidence>
<sequence>MGTFERSKKKIQLWKKALIHFSLCFVMGFFTGFAPTTSTASLFSDRSSPPAAPHHPIANIGLMPDHFEALERPPAPNRTVLLTQSAAPGNPKPYQISAAAAEDDAAEANPRRLLIAVTTTRSGGDGGRDRAALMRLASTLRLVPPPLLWIVVEEHERAPSTAEALRGTGIMYRHLTFKENFTDPGAEAEHQREVALNHIEHHRISGIVHFAAASNVYDLQFFDELRNIEVFGTWPMAMVSANRERVVVEGPICKSSKIVGWFSKDVGKGDMASTAESDDASANGSSEPTGSSSSSYTSLKIPKMRVPRFAFNSSILWDPERWGRPTTVPDTSQDSITFLQEVVLEDDTKLKGIPSDCSQIMLWQLHVPRTNPLPSNRSENGT</sequence>
<comment type="caution">
    <text evidence="15">The sequence shown here is derived from an EMBL/GenBank/DDBJ whole genome shotgun (WGS) entry which is preliminary data.</text>
</comment>
<feature type="site" description="Interaction with galactose moiety of substrate glycoprotein" evidence="12">
    <location>
        <position position="249"/>
    </location>
</feature>
<comment type="similarity">
    <text evidence="2 13">Belongs to the glycosyltransferase 43 family.</text>
</comment>
<evidence type="ECO:0000256" key="8">
    <source>
        <dbReference type="ARBA" id="ARBA00023034"/>
    </source>
</evidence>
<organism evidence="15 16">
    <name type="scientific">Ananas comosus</name>
    <name type="common">Pineapple</name>
    <name type="synonym">Ananas ananas</name>
    <dbReference type="NCBI Taxonomy" id="4615"/>
    <lineage>
        <taxon>Eukaryota</taxon>
        <taxon>Viridiplantae</taxon>
        <taxon>Streptophyta</taxon>
        <taxon>Embryophyta</taxon>
        <taxon>Tracheophyta</taxon>
        <taxon>Spermatophyta</taxon>
        <taxon>Magnoliopsida</taxon>
        <taxon>Liliopsida</taxon>
        <taxon>Poales</taxon>
        <taxon>Bromeliaceae</taxon>
        <taxon>Bromelioideae</taxon>
        <taxon>Ananas</taxon>
    </lineage>
</organism>
<protein>
    <recommendedName>
        <fullName evidence="13">Glycosyltransferases</fullName>
        <ecNumber evidence="13">2.4.-.-</ecNumber>
    </recommendedName>
</protein>